<evidence type="ECO:0000256" key="3">
    <source>
        <dbReference type="SAM" id="Phobius"/>
    </source>
</evidence>
<sequence length="155" mass="16760">MWGLVSANRWTDRKASVVCKQLNYNASKGVAVNGSRYEASRRTIQLTDVDCNRNEEKLDQCHKRLLTPAEGAALTGRVSVAGVKCVMHVSGTSQVASNIGCTMIYVGVNIIIVILILINASAIICIMRKKYKSTASVQVTGAPPPAMDLSKISYD</sequence>
<proteinExistence type="predicted"/>
<dbReference type="InterPro" id="IPR001190">
    <property type="entry name" value="SRCR"/>
</dbReference>
<evidence type="ECO:0000259" key="4">
    <source>
        <dbReference type="PROSITE" id="PS50287"/>
    </source>
</evidence>
<dbReference type="GO" id="GO:0016020">
    <property type="term" value="C:membrane"/>
    <property type="evidence" value="ECO:0007669"/>
    <property type="project" value="InterPro"/>
</dbReference>
<keyword evidence="3" id="KW-1133">Transmembrane helix</keyword>
<feature type="transmembrane region" description="Helical" evidence="3">
    <location>
        <begin position="103"/>
        <end position="126"/>
    </location>
</feature>
<accession>A0AAN0K365</accession>
<keyword evidence="1 2" id="KW-1015">Disulfide bond</keyword>
<dbReference type="PANTHER" id="PTHR48071">
    <property type="entry name" value="SRCR DOMAIN-CONTAINING PROTEIN"/>
    <property type="match status" value="1"/>
</dbReference>
<reference evidence="6" key="1">
    <citation type="journal article" date="2010" name="Nature">
        <title>The Amphimedon queenslandica genome and the evolution of animal complexity.</title>
        <authorList>
            <person name="Srivastava M."/>
            <person name="Simakov O."/>
            <person name="Chapman J."/>
            <person name="Fahey B."/>
            <person name="Gauthier M.E."/>
            <person name="Mitros T."/>
            <person name="Richards G.S."/>
            <person name="Conaco C."/>
            <person name="Dacre M."/>
            <person name="Hellsten U."/>
            <person name="Larroux C."/>
            <person name="Putnam N.H."/>
            <person name="Stanke M."/>
            <person name="Adamska M."/>
            <person name="Darling A."/>
            <person name="Degnan S.M."/>
            <person name="Oakley T.H."/>
            <person name="Plachetzki D.C."/>
            <person name="Zhai Y."/>
            <person name="Adamski M."/>
            <person name="Calcino A."/>
            <person name="Cummins S.F."/>
            <person name="Goodstein D.M."/>
            <person name="Harris C."/>
            <person name="Jackson D.J."/>
            <person name="Leys S.P."/>
            <person name="Shu S."/>
            <person name="Woodcroft B.J."/>
            <person name="Vervoort M."/>
            <person name="Kosik K.S."/>
            <person name="Manning G."/>
            <person name="Degnan B.M."/>
            <person name="Rokhsar D.S."/>
        </authorList>
    </citation>
    <scope>NUCLEOTIDE SEQUENCE [LARGE SCALE GENOMIC DNA]</scope>
</reference>
<dbReference type="Proteomes" id="UP000007879">
    <property type="component" value="Unassembled WGS sequence"/>
</dbReference>
<comment type="caution">
    <text evidence="2">Lacks conserved residue(s) required for the propagation of feature annotation.</text>
</comment>
<name>A0AAN0K365_AMPQE</name>
<dbReference type="Gene3D" id="3.10.250.10">
    <property type="entry name" value="SRCR-like domain"/>
    <property type="match status" value="1"/>
</dbReference>
<keyword evidence="6" id="KW-1185">Reference proteome</keyword>
<evidence type="ECO:0000256" key="2">
    <source>
        <dbReference type="PROSITE-ProRule" id="PRU00196"/>
    </source>
</evidence>
<evidence type="ECO:0000256" key="1">
    <source>
        <dbReference type="ARBA" id="ARBA00023157"/>
    </source>
</evidence>
<feature type="domain" description="SRCR" evidence="4">
    <location>
        <begin position="1"/>
        <end position="86"/>
    </location>
</feature>
<dbReference type="EnsemblMetazoa" id="XM_020008231.1">
    <property type="protein sequence ID" value="XP_019863790.1"/>
    <property type="gene ID" value="LOC109592925"/>
</dbReference>
<dbReference type="SMART" id="SM00202">
    <property type="entry name" value="SR"/>
    <property type="match status" value="1"/>
</dbReference>
<feature type="disulfide bond" evidence="2">
    <location>
        <begin position="51"/>
        <end position="61"/>
    </location>
</feature>
<dbReference type="PANTHER" id="PTHR48071:SF18">
    <property type="entry name" value="DELETED IN MALIGNANT BRAIN TUMORS 1 PROTEIN-RELATED"/>
    <property type="match status" value="1"/>
</dbReference>
<dbReference type="GeneID" id="109592925"/>
<protein>
    <recommendedName>
        <fullName evidence="4">SRCR domain-containing protein</fullName>
    </recommendedName>
</protein>
<dbReference type="KEGG" id="aqu:109592925"/>
<dbReference type="AlphaFoldDB" id="A0AAN0K365"/>
<keyword evidence="3" id="KW-0472">Membrane</keyword>
<evidence type="ECO:0000313" key="5">
    <source>
        <dbReference type="EnsemblMetazoa" id="XP_019863790.1"/>
    </source>
</evidence>
<dbReference type="PROSITE" id="PS50287">
    <property type="entry name" value="SRCR_2"/>
    <property type="match status" value="1"/>
</dbReference>
<reference evidence="5" key="2">
    <citation type="submission" date="2024-06" db="UniProtKB">
        <authorList>
            <consortium name="EnsemblMetazoa"/>
        </authorList>
    </citation>
    <scope>IDENTIFICATION</scope>
</reference>
<dbReference type="SUPFAM" id="SSF56487">
    <property type="entry name" value="SRCR-like"/>
    <property type="match status" value="1"/>
</dbReference>
<evidence type="ECO:0000313" key="6">
    <source>
        <dbReference type="Proteomes" id="UP000007879"/>
    </source>
</evidence>
<dbReference type="RefSeq" id="XP_019863790.1">
    <property type="nucleotide sequence ID" value="XM_020008231.1"/>
</dbReference>
<dbReference type="Pfam" id="PF00530">
    <property type="entry name" value="SRCR"/>
    <property type="match status" value="1"/>
</dbReference>
<dbReference type="InterPro" id="IPR036772">
    <property type="entry name" value="SRCR-like_dom_sf"/>
</dbReference>
<organism evidence="5 6">
    <name type="scientific">Amphimedon queenslandica</name>
    <name type="common">Sponge</name>
    <dbReference type="NCBI Taxonomy" id="400682"/>
    <lineage>
        <taxon>Eukaryota</taxon>
        <taxon>Metazoa</taxon>
        <taxon>Porifera</taxon>
        <taxon>Demospongiae</taxon>
        <taxon>Heteroscleromorpha</taxon>
        <taxon>Haplosclerida</taxon>
        <taxon>Niphatidae</taxon>
        <taxon>Amphimedon</taxon>
    </lineage>
</organism>
<keyword evidence="3" id="KW-0812">Transmembrane</keyword>